<feature type="binding site" evidence="9">
    <location>
        <position position="40"/>
    </location>
    <ligand>
        <name>ATP</name>
        <dbReference type="ChEBI" id="CHEBI:30616"/>
    </ligand>
</feature>
<gene>
    <name evidence="13" type="ORF">GCM10010121_069220</name>
</gene>
<dbReference type="Gene3D" id="1.10.510.10">
    <property type="entry name" value="Transferase(Phosphotransferase) domain 1"/>
    <property type="match status" value="1"/>
</dbReference>
<evidence type="ECO:0000256" key="7">
    <source>
        <dbReference type="ARBA" id="ARBA00047899"/>
    </source>
</evidence>
<dbReference type="GO" id="GO:0004674">
    <property type="term" value="F:protein serine/threonine kinase activity"/>
    <property type="evidence" value="ECO:0007669"/>
    <property type="project" value="UniProtKB-KW"/>
</dbReference>
<keyword evidence="3" id="KW-0808">Transferase</keyword>
<evidence type="ECO:0000256" key="6">
    <source>
        <dbReference type="ARBA" id="ARBA00022840"/>
    </source>
</evidence>
<evidence type="ECO:0000313" key="14">
    <source>
        <dbReference type="Proteomes" id="UP000657574"/>
    </source>
</evidence>
<keyword evidence="11" id="KW-0472">Membrane</keyword>
<dbReference type="SUPFAM" id="SSF56112">
    <property type="entry name" value="Protein kinase-like (PK-like)"/>
    <property type="match status" value="1"/>
</dbReference>
<comment type="catalytic activity">
    <reaction evidence="7">
        <text>L-threonyl-[protein] + ATP = O-phospho-L-threonyl-[protein] + ADP + H(+)</text>
        <dbReference type="Rhea" id="RHEA:46608"/>
        <dbReference type="Rhea" id="RHEA-COMP:11060"/>
        <dbReference type="Rhea" id="RHEA-COMP:11605"/>
        <dbReference type="ChEBI" id="CHEBI:15378"/>
        <dbReference type="ChEBI" id="CHEBI:30013"/>
        <dbReference type="ChEBI" id="CHEBI:30616"/>
        <dbReference type="ChEBI" id="CHEBI:61977"/>
        <dbReference type="ChEBI" id="CHEBI:456216"/>
        <dbReference type="EC" id="2.7.11.1"/>
    </reaction>
</comment>
<keyword evidence="5" id="KW-0418">Kinase</keyword>
<accession>A0A917P0X8</accession>
<feature type="region of interest" description="Disordered" evidence="10">
    <location>
        <begin position="284"/>
        <end position="339"/>
    </location>
</feature>
<proteinExistence type="predicted"/>
<evidence type="ECO:0000256" key="4">
    <source>
        <dbReference type="ARBA" id="ARBA00022741"/>
    </source>
</evidence>
<evidence type="ECO:0000256" key="1">
    <source>
        <dbReference type="ARBA" id="ARBA00012513"/>
    </source>
</evidence>
<dbReference type="Proteomes" id="UP000657574">
    <property type="component" value="Unassembled WGS sequence"/>
</dbReference>
<comment type="caution">
    <text evidence="13">The sequence shown here is derived from an EMBL/GenBank/DDBJ whole genome shotgun (WGS) entry which is preliminary data.</text>
</comment>
<evidence type="ECO:0000256" key="5">
    <source>
        <dbReference type="ARBA" id="ARBA00022777"/>
    </source>
</evidence>
<name>A0A917P0X8_9ACTN</name>
<dbReference type="PANTHER" id="PTHR43289:SF6">
    <property type="entry name" value="SERINE_THREONINE-PROTEIN KINASE NEKL-3"/>
    <property type="match status" value="1"/>
</dbReference>
<dbReference type="Pfam" id="PF00069">
    <property type="entry name" value="Pkinase"/>
    <property type="match status" value="1"/>
</dbReference>
<evidence type="ECO:0000259" key="12">
    <source>
        <dbReference type="PROSITE" id="PS50011"/>
    </source>
</evidence>
<dbReference type="FunFam" id="3.30.200.20:FF:000035">
    <property type="entry name" value="Serine/threonine protein kinase Stk1"/>
    <property type="match status" value="1"/>
</dbReference>
<dbReference type="PROSITE" id="PS00107">
    <property type="entry name" value="PROTEIN_KINASE_ATP"/>
    <property type="match status" value="1"/>
</dbReference>
<dbReference type="InterPro" id="IPR000719">
    <property type="entry name" value="Prot_kinase_dom"/>
</dbReference>
<keyword evidence="11" id="KW-1133">Transmembrane helix</keyword>
<feature type="domain" description="Protein kinase" evidence="12">
    <location>
        <begin position="11"/>
        <end position="271"/>
    </location>
</feature>
<evidence type="ECO:0000256" key="3">
    <source>
        <dbReference type="ARBA" id="ARBA00022679"/>
    </source>
</evidence>
<dbReference type="PANTHER" id="PTHR43289">
    <property type="entry name" value="MITOGEN-ACTIVATED PROTEIN KINASE KINASE KINASE 20-RELATED"/>
    <property type="match status" value="1"/>
</dbReference>
<dbReference type="EC" id="2.7.11.1" evidence="1"/>
<feature type="transmembrane region" description="Helical" evidence="11">
    <location>
        <begin position="345"/>
        <end position="367"/>
    </location>
</feature>
<dbReference type="InterPro" id="IPR008271">
    <property type="entry name" value="Ser/Thr_kinase_AS"/>
</dbReference>
<dbReference type="RefSeq" id="WP_189315307.1">
    <property type="nucleotide sequence ID" value="NZ_BMQA01000035.1"/>
</dbReference>
<reference evidence="13" key="1">
    <citation type="journal article" date="2014" name="Int. J. Syst. Evol. Microbiol.">
        <title>Complete genome sequence of Corynebacterium casei LMG S-19264T (=DSM 44701T), isolated from a smear-ripened cheese.</title>
        <authorList>
            <consortium name="US DOE Joint Genome Institute (JGI-PGF)"/>
            <person name="Walter F."/>
            <person name="Albersmeier A."/>
            <person name="Kalinowski J."/>
            <person name="Ruckert C."/>
        </authorList>
    </citation>
    <scope>NUCLEOTIDE SEQUENCE</scope>
    <source>
        <strain evidence="13">JCM 3086</strain>
    </source>
</reference>
<comment type="catalytic activity">
    <reaction evidence="8">
        <text>L-seryl-[protein] + ATP = O-phospho-L-seryl-[protein] + ADP + H(+)</text>
        <dbReference type="Rhea" id="RHEA:17989"/>
        <dbReference type="Rhea" id="RHEA-COMP:9863"/>
        <dbReference type="Rhea" id="RHEA-COMP:11604"/>
        <dbReference type="ChEBI" id="CHEBI:15378"/>
        <dbReference type="ChEBI" id="CHEBI:29999"/>
        <dbReference type="ChEBI" id="CHEBI:30616"/>
        <dbReference type="ChEBI" id="CHEBI:83421"/>
        <dbReference type="ChEBI" id="CHEBI:456216"/>
        <dbReference type="EC" id="2.7.11.1"/>
    </reaction>
</comment>
<keyword evidence="4 9" id="KW-0547">Nucleotide-binding</keyword>
<keyword evidence="2" id="KW-0723">Serine/threonine-protein kinase</keyword>
<evidence type="ECO:0000256" key="10">
    <source>
        <dbReference type="SAM" id="MobiDB-lite"/>
    </source>
</evidence>
<evidence type="ECO:0000256" key="2">
    <source>
        <dbReference type="ARBA" id="ARBA00022527"/>
    </source>
</evidence>
<dbReference type="PROSITE" id="PS00108">
    <property type="entry name" value="PROTEIN_KINASE_ST"/>
    <property type="match status" value="1"/>
</dbReference>
<sequence>MDRRTVIAGRYELVERLGRGGMGEVWTARDRELHRTVAIKLLQPDDNAPPEFLQRFEREAVAAAQINHRHIAALYDRGAHEDIRFLTMEHIKGTSLAKHLHAHAPLSVDRALDIAQEICEALVAAHAASIVHYDIKPSNVMLTRDGTVKVVDFGIAGFIHTHTFTVAPTTLLSPIGTAQYGAPEQFLDHRGDTRSDLYALGSVLFALLTGQPPFGDGSPLSVIRRKLDEEARRVTELRSDVPGPVADLLTDLLQCDPERRPGTAAAVHGRIADLRREVSTLVATEPADPIRAPAPPTVPRTAIATDPAPALPSAAYPQEHGADSGPPSGEPPEPQGKPTSRAVRIGVVIPLCVAVIAACIAYFAGVLDHDQALPDEKATKTPVVAKKYLRMPDLCGYLRSNEMHGFKELGVYDLSDSANTSKKANCGWTEPDSANGDLYDFKLTVSAELLDSSRDAAKAMAEITPGRSEYGPMTTSKVSQTEELPDGAMQKVRDEEKDKETKYNFTRIELRQENLRITVAWSNWTRADDYKITEQTTSQACKEARMLVGFLEDEPENKTKPVWG</sequence>
<keyword evidence="11" id="KW-0812">Transmembrane</keyword>
<dbReference type="GO" id="GO:0005524">
    <property type="term" value="F:ATP binding"/>
    <property type="evidence" value="ECO:0007669"/>
    <property type="project" value="UniProtKB-UniRule"/>
</dbReference>
<dbReference type="CDD" id="cd14014">
    <property type="entry name" value="STKc_PknB_like"/>
    <property type="match status" value="1"/>
</dbReference>
<protein>
    <recommendedName>
        <fullName evidence="1">non-specific serine/threonine protein kinase</fullName>
        <ecNumber evidence="1">2.7.11.1</ecNumber>
    </recommendedName>
</protein>
<evidence type="ECO:0000256" key="9">
    <source>
        <dbReference type="PROSITE-ProRule" id="PRU10141"/>
    </source>
</evidence>
<dbReference type="InterPro" id="IPR017441">
    <property type="entry name" value="Protein_kinase_ATP_BS"/>
</dbReference>
<reference evidence="13" key="2">
    <citation type="submission" date="2020-09" db="EMBL/GenBank/DDBJ databases">
        <authorList>
            <person name="Sun Q."/>
            <person name="Ohkuma M."/>
        </authorList>
    </citation>
    <scope>NUCLEOTIDE SEQUENCE</scope>
    <source>
        <strain evidence="13">JCM 3086</strain>
    </source>
</reference>
<dbReference type="Gene3D" id="3.30.200.20">
    <property type="entry name" value="Phosphorylase Kinase, domain 1"/>
    <property type="match status" value="1"/>
</dbReference>
<keyword evidence="6 9" id="KW-0067">ATP-binding</keyword>
<dbReference type="EMBL" id="BMQA01000035">
    <property type="protein sequence ID" value="GGJ48237.1"/>
    <property type="molecule type" value="Genomic_DNA"/>
</dbReference>
<keyword evidence="14" id="KW-1185">Reference proteome</keyword>
<dbReference type="InterPro" id="IPR011009">
    <property type="entry name" value="Kinase-like_dom_sf"/>
</dbReference>
<evidence type="ECO:0000256" key="8">
    <source>
        <dbReference type="ARBA" id="ARBA00048679"/>
    </source>
</evidence>
<evidence type="ECO:0000256" key="11">
    <source>
        <dbReference type="SAM" id="Phobius"/>
    </source>
</evidence>
<evidence type="ECO:0000313" key="13">
    <source>
        <dbReference type="EMBL" id="GGJ48237.1"/>
    </source>
</evidence>
<organism evidence="13 14">
    <name type="scientific">Streptomyces brasiliensis</name>
    <dbReference type="NCBI Taxonomy" id="1954"/>
    <lineage>
        <taxon>Bacteria</taxon>
        <taxon>Bacillati</taxon>
        <taxon>Actinomycetota</taxon>
        <taxon>Actinomycetes</taxon>
        <taxon>Kitasatosporales</taxon>
        <taxon>Streptomycetaceae</taxon>
        <taxon>Streptomyces</taxon>
    </lineage>
</organism>
<dbReference type="SMART" id="SM00220">
    <property type="entry name" value="S_TKc"/>
    <property type="match status" value="1"/>
</dbReference>
<dbReference type="PROSITE" id="PS50011">
    <property type="entry name" value="PROTEIN_KINASE_DOM"/>
    <property type="match status" value="1"/>
</dbReference>
<dbReference type="AlphaFoldDB" id="A0A917P0X8"/>